<dbReference type="InterPro" id="IPR000719">
    <property type="entry name" value="Prot_kinase_dom"/>
</dbReference>
<organism evidence="2 3">
    <name type="scientific">Karstenula rhodostoma CBS 690.94</name>
    <dbReference type="NCBI Taxonomy" id="1392251"/>
    <lineage>
        <taxon>Eukaryota</taxon>
        <taxon>Fungi</taxon>
        <taxon>Dikarya</taxon>
        <taxon>Ascomycota</taxon>
        <taxon>Pezizomycotina</taxon>
        <taxon>Dothideomycetes</taxon>
        <taxon>Pleosporomycetidae</taxon>
        <taxon>Pleosporales</taxon>
        <taxon>Massarineae</taxon>
        <taxon>Didymosphaeriaceae</taxon>
        <taxon>Karstenula</taxon>
    </lineage>
</organism>
<dbReference type="Gene3D" id="1.10.510.10">
    <property type="entry name" value="Transferase(Phosphotransferase) domain 1"/>
    <property type="match status" value="1"/>
</dbReference>
<dbReference type="SUPFAM" id="SSF56112">
    <property type="entry name" value="Protein kinase-like (PK-like)"/>
    <property type="match status" value="1"/>
</dbReference>
<evidence type="ECO:0000313" key="3">
    <source>
        <dbReference type="Proteomes" id="UP000799764"/>
    </source>
</evidence>
<protein>
    <recommendedName>
        <fullName evidence="1">Protein kinase domain-containing protein</fullName>
    </recommendedName>
</protein>
<dbReference type="OrthoDB" id="10653287at2759"/>
<evidence type="ECO:0000259" key="1">
    <source>
        <dbReference type="PROSITE" id="PS50011"/>
    </source>
</evidence>
<keyword evidence="3" id="KW-1185">Reference proteome</keyword>
<dbReference type="GO" id="GO:0004672">
    <property type="term" value="F:protein kinase activity"/>
    <property type="evidence" value="ECO:0007669"/>
    <property type="project" value="InterPro"/>
</dbReference>
<dbReference type="EMBL" id="MU001512">
    <property type="protein sequence ID" value="KAF2438392.1"/>
    <property type="molecule type" value="Genomic_DNA"/>
</dbReference>
<comment type="caution">
    <text evidence="2">The sequence shown here is derived from an EMBL/GenBank/DDBJ whole genome shotgun (WGS) entry which is preliminary data.</text>
</comment>
<dbReference type="InterPro" id="IPR011009">
    <property type="entry name" value="Kinase-like_dom_sf"/>
</dbReference>
<dbReference type="PROSITE" id="PS50011">
    <property type="entry name" value="PROTEIN_KINASE_DOM"/>
    <property type="match status" value="1"/>
</dbReference>
<evidence type="ECO:0000313" key="2">
    <source>
        <dbReference type="EMBL" id="KAF2438392.1"/>
    </source>
</evidence>
<proteinExistence type="predicted"/>
<accession>A0A9P4P6T3</accession>
<feature type="domain" description="Protein kinase" evidence="1">
    <location>
        <begin position="24"/>
        <end position="336"/>
    </location>
</feature>
<dbReference type="GO" id="GO:0005524">
    <property type="term" value="F:ATP binding"/>
    <property type="evidence" value="ECO:0007669"/>
    <property type="project" value="InterPro"/>
</dbReference>
<name>A0A9P4P6T3_9PLEO</name>
<dbReference type="Proteomes" id="UP000799764">
    <property type="component" value="Unassembled WGS sequence"/>
</dbReference>
<sequence>MSDNPPDNAAGEPNFFPRTAHELFKPLVKAGTGVSGTVYVCMQRGSKSTNPPSKDDIIAVKVWKPSMGASARPKKTEAASVLRKIKEGVAEIPCQHMVHLLELGYLGTESDPWYSMHVVKGCTFQRYLEAYDKETDRDLGVYPSIYDNKDTPLAMYFHTLRGCISAIKWLHRYDLGYRDFTQQNVMLEVHKRTELPRVILIDLDEVEILPDTIRARGFKMFGMLFSFLMDIQTKFPTDLPETWETLGSAKFEELEKLRWMGNSYASTTSSNGVLTWTSEDILNWVDNVEILLEGLGRCHDSKTVGEIADVVESIWSRTEDKVMEMAGRDGLVVRYM</sequence>
<reference evidence="2" key="1">
    <citation type="journal article" date="2020" name="Stud. Mycol.">
        <title>101 Dothideomycetes genomes: a test case for predicting lifestyles and emergence of pathogens.</title>
        <authorList>
            <person name="Haridas S."/>
            <person name="Albert R."/>
            <person name="Binder M."/>
            <person name="Bloem J."/>
            <person name="Labutti K."/>
            <person name="Salamov A."/>
            <person name="Andreopoulos B."/>
            <person name="Baker S."/>
            <person name="Barry K."/>
            <person name="Bills G."/>
            <person name="Bluhm B."/>
            <person name="Cannon C."/>
            <person name="Castanera R."/>
            <person name="Culley D."/>
            <person name="Daum C."/>
            <person name="Ezra D."/>
            <person name="Gonzalez J."/>
            <person name="Henrissat B."/>
            <person name="Kuo A."/>
            <person name="Liang C."/>
            <person name="Lipzen A."/>
            <person name="Lutzoni F."/>
            <person name="Magnuson J."/>
            <person name="Mondo S."/>
            <person name="Nolan M."/>
            <person name="Ohm R."/>
            <person name="Pangilinan J."/>
            <person name="Park H.-J."/>
            <person name="Ramirez L."/>
            <person name="Alfaro M."/>
            <person name="Sun H."/>
            <person name="Tritt A."/>
            <person name="Yoshinaga Y."/>
            <person name="Zwiers L.-H."/>
            <person name="Turgeon B."/>
            <person name="Goodwin S."/>
            <person name="Spatafora J."/>
            <person name="Crous P."/>
            <person name="Grigoriev I."/>
        </authorList>
    </citation>
    <scope>NUCLEOTIDE SEQUENCE</scope>
    <source>
        <strain evidence="2">CBS 690.94</strain>
    </source>
</reference>
<dbReference type="AlphaFoldDB" id="A0A9P4P6T3"/>
<gene>
    <name evidence="2" type="ORF">P171DRAFT_504572</name>
</gene>